<feature type="domain" description="Chalcone/stilbene synthase C-terminal" evidence="4">
    <location>
        <begin position="454"/>
        <end position="529"/>
    </location>
</feature>
<dbReference type="InterPro" id="IPR016039">
    <property type="entry name" value="Thiolase-like"/>
</dbReference>
<feature type="region of interest" description="Disordered" evidence="2">
    <location>
        <begin position="1"/>
        <end position="32"/>
    </location>
</feature>
<dbReference type="UniPathway" id="UPA00094"/>
<evidence type="ECO:0000256" key="2">
    <source>
        <dbReference type="SAM" id="MobiDB-lite"/>
    </source>
</evidence>
<reference evidence="6 7" key="1">
    <citation type="journal article" date="2020" name="J. Phycol.">
        <title>Comparative genome analysis reveals Cyanidiococcus gen. nov., a new extremophilic red algal genus sister to Cyanidioschyzon (Cyanidioschyzonaceae, Rhodophyta).</title>
        <authorList>
            <person name="Liu S.-L."/>
            <person name="Chiang Y.-R."/>
            <person name="Yoon H.S."/>
            <person name="Fu H.-Y."/>
        </authorList>
    </citation>
    <scope>NUCLEOTIDE SEQUENCE [LARGE SCALE GENOMIC DNA]</scope>
    <source>
        <strain evidence="6 7">THAL066</strain>
    </source>
</reference>
<keyword evidence="7" id="KW-1185">Reference proteome</keyword>
<evidence type="ECO:0000313" key="6">
    <source>
        <dbReference type="EMBL" id="KAF6001017.1"/>
    </source>
</evidence>
<dbReference type="GO" id="GO:0016020">
    <property type="term" value="C:membrane"/>
    <property type="evidence" value="ECO:0007669"/>
    <property type="project" value="InterPro"/>
</dbReference>
<dbReference type="PIRSF" id="PIRSF036417">
    <property type="entry name" value="3-ktacl-CoA_syn"/>
    <property type="match status" value="1"/>
</dbReference>
<evidence type="ECO:0000313" key="7">
    <source>
        <dbReference type="Proteomes" id="UP000530660"/>
    </source>
</evidence>
<evidence type="ECO:0000256" key="3">
    <source>
        <dbReference type="SAM" id="Phobius"/>
    </source>
</evidence>
<dbReference type="Pfam" id="PF02797">
    <property type="entry name" value="Chal_sti_synt_C"/>
    <property type="match status" value="1"/>
</dbReference>
<feature type="transmembrane region" description="Helical" evidence="3">
    <location>
        <begin position="118"/>
        <end position="138"/>
    </location>
</feature>
<dbReference type="PANTHER" id="PTHR31561">
    <property type="entry name" value="3-KETOACYL-COA SYNTHASE"/>
    <property type="match status" value="1"/>
</dbReference>
<feature type="transmembrane region" description="Helical" evidence="3">
    <location>
        <begin position="81"/>
        <end position="98"/>
    </location>
</feature>
<keyword evidence="3" id="KW-1133">Transmembrane helix</keyword>
<sequence length="549" mass="62348">MPPSQDAPEFDRTGAPEAMPNGVSNAHSRRPSNPLAALSVSTRALWQRVQLQYLQERETGTWVNLSYIFSGYRSWDILQNLSHFFLGVFVVVSFATIYEAYYTAPALSLLGRTYRYNIIETAVVFLVLITSGVIYFSWRRRPMYLIDFVTFLPPDRLRISKELFLKLSNDSQCFSPESIEFQRKLLDRSGVGDSSYFPEAMFRAKEIAANGGRAGHVLSMASARQEAEMVLFTTVADLLRRTKTRAEDIDILIVNCSLFNPTPSLTSMIVNHFKMKSSIRTYNLSGMGCSAGLISIDLAKDLLQCHANSLCVVVSTENITQNWYLGQERSMLITNTLFRLGGAAILLSNRGRDVRRAKYSLLHTVRTHRGADDLAYRCIYQEEDKAGIRGVRLSKQIMDIAGETLRENIFRLGPLVFPLDVHIRFFMNLARRKYLGQRHLKSYVPDFHRAFQHFCIHTGGRAVIDTLETSLRLTPEDIEPSRFALHRYGNTSSASVWYELQYIERSGKMRRGDKTWQIAFGSGFKCNSAVWKCLRNISERDAAPEAVAA</sequence>
<dbReference type="InterPro" id="IPR012392">
    <property type="entry name" value="3-ktacl-CoA_syn"/>
</dbReference>
<keyword evidence="3" id="KW-0812">Transmembrane</keyword>
<protein>
    <recommendedName>
        <fullName evidence="1">3-ketoacyl-CoA synthase</fullName>
        <ecNumber evidence="1">2.3.1.-</ecNumber>
    </recommendedName>
</protein>
<evidence type="ECO:0000259" key="5">
    <source>
        <dbReference type="Pfam" id="PF08392"/>
    </source>
</evidence>
<keyword evidence="3" id="KW-0472">Membrane</keyword>
<name>A0A7J7IEN5_9RHOD</name>
<dbReference type="InterPro" id="IPR013601">
    <property type="entry name" value="FAE1_typ3_polyketide_synth"/>
</dbReference>
<dbReference type="GO" id="GO:0016301">
    <property type="term" value="F:kinase activity"/>
    <property type="evidence" value="ECO:0007669"/>
    <property type="project" value="UniProtKB-KW"/>
</dbReference>
<dbReference type="EMBL" id="VWRR01000016">
    <property type="protein sequence ID" value="KAF6001017.1"/>
    <property type="molecule type" value="Genomic_DNA"/>
</dbReference>
<keyword evidence="1" id="KW-0808">Transferase</keyword>
<keyword evidence="1" id="KW-0012">Acyltransferase</keyword>
<evidence type="ECO:0000259" key="4">
    <source>
        <dbReference type="Pfam" id="PF02797"/>
    </source>
</evidence>
<dbReference type="OrthoDB" id="329835at2759"/>
<feature type="domain" description="FAE" evidence="5">
    <location>
        <begin position="136"/>
        <end position="433"/>
    </location>
</feature>
<comment type="similarity">
    <text evidence="1">Belongs to the thiolase-like superfamily. Chalcone/stilbene synthases family.</text>
</comment>
<gene>
    <name evidence="6" type="primary">KCS1</name>
    <name evidence="6" type="ORF">F1559_001292</name>
</gene>
<organism evidence="6 7">
    <name type="scientific">Cyanidiococcus yangmingshanensis</name>
    <dbReference type="NCBI Taxonomy" id="2690220"/>
    <lineage>
        <taxon>Eukaryota</taxon>
        <taxon>Rhodophyta</taxon>
        <taxon>Bangiophyceae</taxon>
        <taxon>Cyanidiales</taxon>
        <taxon>Cyanidiaceae</taxon>
        <taxon>Cyanidiococcus</taxon>
    </lineage>
</organism>
<dbReference type="EC" id="2.3.1.-" evidence="1"/>
<comment type="caution">
    <text evidence="6">The sequence shown here is derived from an EMBL/GenBank/DDBJ whole genome shotgun (WGS) entry which is preliminary data.</text>
</comment>
<dbReference type="GO" id="GO:0006633">
    <property type="term" value="P:fatty acid biosynthetic process"/>
    <property type="evidence" value="ECO:0007669"/>
    <property type="project" value="UniProtKB-UniPathway"/>
</dbReference>
<dbReference type="GO" id="GO:0016747">
    <property type="term" value="F:acyltransferase activity, transferring groups other than amino-acyl groups"/>
    <property type="evidence" value="ECO:0007669"/>
    <property type="project" value="InterPro"/>
</dbReference>
<accession>A0A7J7IEN5</accession>
<dbReference type="AlphaFoldDB" id="A0A7J7IEN5"/>
<evidence type="ECO:0000256" key="1">
    <source>
        <dbReference type="PIRNR" id="PIRNR036417"/>
    </source>
</evidence>
<comment type="pathway">
    <text evidence="1">Lipid metabolism; fatty acid biosynthesis.</text>
</comment>
<dbReference type="CDD" id="cd00831">
    <property type="entry name" value="CHS_like"/>
    <property type="match status" value="1"/>
</dbReference>
<proteinExistence type="inferred from homology"/>
<dbReference type="Pfam" id="PF08392">
    <property type="entry name" value="FAE1_CUT1_RppA"/>
    <property type="match status" value="1"/>
</dbReference>
<dbReference type="InterPro" id="IPR012328">
    <property type="entry name" value="Chalcone/stilbene_synt_C"/>
</dbReference>
<dbReference type="SUPFAM" id="SSF53901">
    <property type="entry name" value="Thiolase-like"/>
    <property type="match status" value="1"/>
</dbReference>
<dbReference type="Proteomes" id="UP000530660">
    <property type="component" value="Unassembled WGS sequence"/>
</dbReference>
<keyword evidence="6" id="KW-0418">Kinase</keyword>
<dbReference type="Gene3D" id="3.40.47.10">
    <property type="match status" value="1"/>
</dbReference>